<dbReference type="InterPro" id="IPR013783">
    <property type="entry name" value="Ig-like_fold"/>
</dbReference>
<keyword evidence="1" id="KW-0732">Signal</keyword>
<dbReference type="EMBL" id="FQWQ01000001">
    <property type="protein sequence ID" value="SHG58731.1"/>
    <property type="molecule type" value="Genomic_DNA"/>
</dbReference>
<sequence length="641" mass="68721">MSPKYRLLLAVLLTLLAFYSQVLRAQTKKFEQAYSVKNASNCNCSLFVTQLITNSSACDKKDGAISISTTGGSGDFLFQWKTQAGVVVSSSKDLTGVLPGSYFLEVTDVQSPYCGTYVYGFTVSSNLILTAAHTDVTNCAVANGSITPTVTGGSGIYTYRWKMTDGTEVTTKNLTGLKAGSYFLVATDAKLGCSVSASVYVRANNPLTISQNSLTPNTSCATPNGGVDVRVAGGSGQYQFYWYDLASYGVVSDKEDLTAIKGADYSVYVSDKVSGCSGYQYYTVADQTVHPQFSLKDIKPNTQCSSPFDGAATLEITGSTGPYDVTWLKNGGTVSTQQNPTGLSSGVYSFTITDSQTKCQTLVPATDPNALTIADESIPHIKVNLDLAQDNTQCIKFDGALSVSVDDPKVPYTLSWTGPNNFTSNQASLTGLAAGNYFLTVEASCNKPPVISQPSPTVEIARVTLDLLALTTDPDNNLDPSSFAILDQPLSKAKAMLTPDHMLDIDYNGITFSGTDQVKVKACDFLSACTERTLSWTVDVKTEAPVTKTGEVIVHNAVAPNSPGDNHYMRIVNLPTDNKVSIFNRWGDLVFGTQNYNDETPGKRFEGFSSDGKSLPSGTYFYKIEFADGRSAMTGYLALKQ</sequence>
<protein>
    <submittedName>
        <fullName evidence="2">Gliding motility-associated C-terminal domain-containing protein</fullName>
    </submittedName>
</protein>
<accession>A0A1M5L163</accession>
<organism evidence="2 3">
    <name type="scientific">Chryseolinea serpens</name>
    <dbReference type="NCBI Taxonomy" id="947013"/>
    <lineage>
        <taxon>Bacteria</taxon>
        <taxon>Pseudomonadati</taxon>
        <taxon>Bacteroidota</taxon>
        <taxon>Cytophagia</taxon>
        <taxon>Cytophagales</taxon>
        <taxon>Fulvivirgaceae</taxon>
        <taxon>Chryseolinea</taxon>
    </lineage>
</organism>
<keyword evidence="3" id="KW-1185">Reference proteome</keyword>
<feature type="signal peptide" evidence="1">
    <location>
        <begin position="1"/>
        <end position="25"/>
    </location>
</feature>
<reference evidence="2 3" key="1">
    <citation type="submission" date="2016-11" db="EMBL/GenBank/DDBJ databases">
        <authorList>
            <person name="Jaros S."/>
            <person name="Januszkiewicz K."/>
            <person name="Wedrychowicz H."/>
        </authorList>
    </citation>
    <scope>NUCLEOTIDE SEQUENCE [LARGE SCALE GENOMIC DNA]</scope>
    <source>
        <strain evidence="2 3">DSM 24574</strain>
    </source>
</reference>
<proteinExistence type="predicted"/>
<dbReference type="Pfam" id="PF13585">
    <property type="entry name" value="CHU_C"/>
    <property type="match status" value="1"/>
</dbReference>
<dbReference type="InterPro" id="IPR025667">
    <property type="entry name" value="SprB_repeat"/>
</dbReference>
<gene>
    <name evidence="2" type="ORF">SAMN04488109_0953</name>
</gene>
<dbReference type="OrthoDB" id="1490014at2"/>
<dbReference type="Pfam" id="PF13573">
    <property type="entry name" value="SprB"/>
    <property type="match status" value="1"/>
</dbReference>
<name>A0A1M5L163_9BACT</name>
<dbReference type="AlphaFoldDB" id="A0A1M5L163"/>
<dbReference type="Gene3D" id="2.60.40.10">
    <property type="entry name" value="Immunoglobulins"/>
    <property type="match status" value="1"/>
</dbReference>
<dbReference type="RefSeq" id="WP_084137905.1">
    <property type="nucleotide sequence ID" value="NZ_FQWQ01000001.1"/>
</dbReference>
<evidence type="ECO:0000313" key="3">
    <source>
        <dbReference type="Proteomes" id="UP000184212"/>
    </source>
</evidence>
<evidence type="ECO:0000313" key="2">
    <source>
        <dbReference type="EMBL" id="SHG58731.1"/>
    </source>
</evidence>
<evidence type="ECO:0000256" key="1">
    <source>
        <dbReference type="SAM" id="SignalP"/>
    </source>
</evidence>
<dbReference type="Proteomes" id="UP000184212">
    <property type="component" value="Unassembled WGS sequence"/>
</dbReference>
<feature type="chain" id="PRO_5012725506" evidence="1">
    <location>
        <begin position="26"/>
        <end position="641"/>
    </location>
</feature>
<dbReference type="STRING" id="947013.SAMN04488109_0953"/>